<dbReference type="InterPro" id="IPR015797">
    <property type="entry name" value="NUDIX_hydrolase-like_dom_sf"/>
</dbReference>
<dbReference type="STRING" id="1617427.UZ20_WS6002000747"/>
<dbReference type="SUPFAM" id="SSF55811">
    <property type="entry name" value="Nudix"/>
    <property type="match status" value="2"/>
</dbReference>
<dbReference type="PANTHER" id="PTHR43046:SF14">
    <property type="entry name" value="MUTT_NUDIX FAMILY PROTEIN"/>
    <property type="match status" value="1"/>
</dbReference>
<comment type="caution">
    <text evidence="4">The sequence shown here is derived from an EMBL/GenBank/DDBJ whole genome shotgun (WGS) entry which is preliminary data.</text>
</comment>
<dbReference type="Pfam" id="PF00293">
    <property type="entry name" value="NUDIX"/>
    <property type="match status" value="1"/>
</dbReference>
<comment type="cofactor">
    <cofactor evidence="1">
        <name>Mg(2+)</name>
        <dbReference type="ChEBI" id="CHEBI:18420"/>
    </cofactor>
</comment>
<evidence type="ECO:0000256" key="2">
    <source>
        <dbReference type="ARBA" id="ARBA00022801"/>
    </source>
</evidence>
<dbReference type="PANTHER" id="PTHR43046">
    <property type="entry name" value="GDP-MANNOSE MANNOSYL HYDROLASE"/>
    <property type="match status" value="1"/>
</dbReference>
<gene>
    <name evidence="4" type="primary">nudC</name>
    <name evidence="4" type="ORF">UZ20_WS6002000747</name>
</gene>
<organism evidence="4 5">
    <name type="scientific">candidate division WS6 bacterium OLB21</name>
    <dbReference type="NCBI Taxonomy" id="1617427"/>
    <lineage>
        <taxon>Bacteria</taxon>
        <taxon>Candidatus Dojkabacteria</taxon>
    </lineage>
</organism>
<evidence type="ECO:0000313" key="4">
    <source>
        <dbReference type="EMBL" id="KXK08742.1"/>
    </source>
</evidence>
<dbReference type="AlphaFoldDB" id="A0A136KH47"/>
<name>A0A136KH47_9BACT</name>
<evidence type="ECO:0000313" key="5">
    <source>
        <dbReference type="Proteomes" id="UP000070449"/>
    </source>
</evidence>
<dbReference type="EC" id="3.6.1.22" evidence="4"/>
<proteinExistence type="predicted"/>
<reference evidence="4 5" key="1">
    <citation type="submission" date="2015-02" db="EMBL/GenBank/DDBJ databases">
        <title>Improved understanding of the partial-nitritation anammox process through 23 genomes representing the majority of the microbial community.</title>
        <authorList>
            <person name="Speth D.R."/>
            <person name="In T Zandt M."/>
            <person name="Guerrero Cruz S."/>
            <person name="Jetten M.S."/>
            <person name="Dutilh B.E."/>
        </authorList>
    </citation>
    <scope>NUCLEOTIDE SEQUENCE [LARGE SCALE GENOMIC DNA]</scope>
    <source>
        <strain evidence="4">OLB21</strain>
    </source>
</reference>
<dbReference type="Proteomes" id="UP000070449">
    <property type="component" value="Unassembled WGS sequence"/>
</dbReference>
<dbReference type="Gene3D" id="3.90.79.10">
    <property type="entry name" value="Nucleoside Triphosphate Pyrophosphohydrolase"/>
    <property type="match status" value="2"/>
</dbReference>
<sequence length="269" mass="30604">MNNLTINTIGLVYNTEGKFLIGKRSSIELHEPGLYSYLGGKLDYNGELQAGKSMFLLEENLKREIKEEAGVEIEVSEYLSSHAFVKDNGDKVVVIAYLAEYVSGILTPQQDEVEELIWITRENLKEINTLDIIKEVYTQAFDKIEQNRQRFTIELAGIVLNDNEEFLLVRKNNSAEKFSLPSGAFSSKAVGSWEVMESSLAKIIFQQTGIEIADGPIPFTDQLLMDKTEEKLLQLFICRYKYGNIQIKSPEEIAEVKWIHINDIGKKKI</sequence>
<dbReference type="EMBL" id="JYPD01000022">
    <property type="protein sequence ID" value="KXK08742.1"/>
    <property type="molecule type" value="Genomic_DNA"/>
</dbReference>
<evidence type="ECO:0000256" key="1">
    <source>
        <dbReference type="ARBA" id="ARBA00001946"/>
    </source>
</evidence>
<dbReference type="GO" id="GO:0016787">
    <property type="term" value="F:hydrolase activity"/>
    <property type="evidence" value="ECO:0007669"/>
    <property type="project" value="UniProtKB-KW"/>
</dbReference>
<accession>A0A136KH47</accession>
<dbReference type="PROSITE" id="PS51462">
    <property type="entry name" value="NUDIX"/>
    <property type="match status" value="1"/>
</dbReference>
<evidence type="ECO:0000259" key="3">
    <source>
        <dbReference type="PROSITE" id="PS51462"/>
    </source>
</evidence>
<protein>
    <submittedName>
        <fullName evidence="4">NADH pyrophosphatase</fullName>
        <ecNumber evidence="4">3.6.1.22</ecNumber>
    </submittedName>
</protein>
<dbReference type="InterPro" id="IPR000086">
    <property type="entry name" value="NUDIX_hydrolase_dom"/>
</dbReference>
<feature type="domain" description="Nudix hydrolase" evidence="3">
    <location>
        <begin position="3"/>
        <end position="142"/>
    </location>
</feature>
<keyword evidence="2 4" id="KW-0378">Hydrolase</keyword>